<gene>
    <name evidence="2" type="ORF">EGR_05446</name>
</gene>
<dbReference type="OrthoDB" id="6271167at2759"/>
<keyword evidence="1" id="KW-1133">Transmembrane helix</keyword>
<dbReference type="GeneID" id="36341161"/>
<reference evidence="2 3" key="1">
    <citation type="journal article" date="2013" name="Nat. Genet.">
        <title>The genome of the hydatid tapeworm Echinococcus granulosus.</title>
        <authorList>
            <person name="Zheng H."/>
            <person name="Zhang W."/>
            <person name="Zhang L."/>
            <person name="Zhang Z."/>
            <person name="Li J."/>
            <person name="Lu G."/>
            <person name="Zhu Y."/>
            <person name="Wang Y."/>
            <person name="Huang Y."/>
            <person name="Liu J."/>
            <person name="Kang H."/>
            <person name="Chen J."/>
            <person name="Wang L."/>
            <person name="Chen A."/>
            <person name="Yu S."/>
            <person name="Gao Z."/>
            <person name="Jin L."/>
            <person name="Gu W."/>
            <person name="Wang Z."/>
            <person name="Zhao L."/>
            <person name="Shi B."/>
            <person name="Wen H."/>
            <person name="Lin R."/>
            <person name="Jones M.K."/>
            <person name="Brejova B."/>
            <person name="Vinar T."/>
            <person name="Zhao G."/>
            <person name="McManus D.P."/>
            <person name="Chen Z."/>
            <person name="Zhou Y."/>
            <person name="Wang S."/>
        </authorList>
    </citation>
    <scope>NUCLEOTIDE SEQUENCE [LARGE SCALE GENOMIC DNA]</scope>
</reference>
<comment type="caution">
    <text evidence="2">The sequence shown here is derived from an EMBL/GenBank/DDBJ whole genome shotgun (WGS) entry which is preliminary data.</text>
</comment>
<accession>W6V1E3</accession>
<name>W6V1E3_ECHGR</name>
<evidence type="ECO:0000313" key="2">
    <source>
        <dbReference type="EMBL" id="EUB59684.1"/>
    </source>
</evidence>
<dbReference type="CTD" id="36341161"/>
<proteinExistence type="predicted"/>
<evidence type="ECO:0000256" key="1">
    <source>
        <dbReference type="SAM" id="Phobius"/>
    </source>
</evidence>
<dbReference type="AlphaFoldDB" id="W6V1E3"/>
<feature type="transmembrane region" description="Helical" evidence="1">
    <location>
        <begin position="474"/>
        <end position="496"/>
    </location>
</feature>
<protein>
    <submittedName>
        <fullName evidence="2">Uncharacterized protein</fullName>
    </submittedName>
</protein>
<keyword evidence="1" id="KW-0472">Membrane</keyword>
<keyword evidence="1" id="KW-0812">Transmembrane</keyword>
<dbReference type="Proteomes" id="UP000019149">
    <property type="component" value="Unassembled WGS sequence"/>
</dbReference>
<feature type="transmembrane region" description="Helical" evidence="1">
    <location>
        <begin position="537"/>
        <end position="555"/>
    </location>
</feature>
<feature type="transmembrane region" description="Helical" evidence="1">
    <location>
        <begin position="502"/>
        <end position="525"/>
    </location>
</feature>
<dbReference type="EMBL" id="APAU02000040">
    <property type="protein sequence ID" value="EUB59684.1"/>
    <property type="molecule type" value="Genomic_DNA"/>
</dbReference>
<dbReference type="KEGG" id="egl:EGR_05446"/>
<organism evidence="2 3">
    <name type="scientific">Echinococcus granulosus</name>
    <name type="common">Hydatid tapeworm</name>
    <dbReference type="NCBI Taxonomy" id="6210"/>
    <lineage>
        <taxon>Eukaryota</taxon>
        <taxon>Metazoa</taxon>
        <taxon>Spiralia</taxon>
        <taxon>Lophotrochozoa</taxon>
        <taxon>Platyhelminthes</taxon>
        <taxon>Cestoda</taxon>
        <taxon>Eucestoda</taxon>
        <taxon>Cyclophyllidea</taxon>
        <taxon>Taeniidae</taxon>
        <taxon>Echinococcus</taxon>
        <taxon>Echinococcus granulosus group</taxon>
    </lineage>
</organism>
<evidence type="ECO:0000313" key="3">
    <source>
        <dbReference type="Proteomes" id="UP000019149"/>
    </source>
</evidence>
<dbReference type="RefSeq" id="XP_024350880.1">
    <property type="nucleotide sequence ID" value="XM_024494695.1"/>
</dbReference>
<feature type="transmembrane region" description="Helical" evidence="1">
    <location>
        <begin position="402"/>
        <end position="424"/>
    </location>
</feature>
<keyword evidence="3" id="KW-1185">Reference proteome</keyword>
<feature type="transmembrane region" description="Helical" evidence="1">
    <location>
        <begin position="444"/>
        <end position="467"/>
    </location>
</feature>
<sequence>MPSSSFSTYNMTYTTEMEESSGNEDRPDVIRNSQGETKFDFCFSPIQMQRPKSPQMMSAVYEVTEPLSERTNVFDTKMHALANHKEGGISPIQNTPKAWQVADIGEPDDGEVDENIPITPKDHLLRNSERMVFFFQFDITNGTIAVGANGKHVTLISTENGNRKVEVELAVNMSPDSASYGVTKTEVPFFTSQCSPSKEISEGSDDFDCSSGETSPPIMRLYMPKDGHGVRAVCSPRYEQEVQWKSTQTENVLLTVDKGTQTVEECEVPVYPDVTDNADATRLKEWIEELFKHKLPRADSQNSNARQKLGAIAGFTADYIVRTAEADDGPTLQVDTGHAQLTVPCTDNCTAITKTEAVDLQGVAEVSSPSYTAIDEGRNEQKDKAIQEAHGSLDFVKMDQKIIYVIIAIISAILFFFAIGFNGWSCGGSIFSDTCLISTVNEVTGALLLTAGLLVLLGGIFLIVLVVKGDTWANIVATVVVIIAALLSLAGVLYYLDQRELWSPFLASVAMSFTMALAAILVADLATGGGRSNDKDAPICGMLAFIPVLPLAFFLL</sequence>